<sequence length="83" mass="9120">MMIFDMYIVPCLVLSYLQVTCFVQPPVPGEAAVDAAAASAIAVYVEELQRDVPDSSAPTRPLSHKYDSSRRLPNPQSQLRTVP</sequence>
<accession>A0AAN7WV30</accession>
<feature type="compositionally biased region" description="Polar residues" evidence="1">
    <location>
        <begin position="74"/>
        <end position="83"/>
    </location>
</feature>
<comment type="caution">
    <text evidence="3">The sequence shown here is derived from an EMBL/GenBank/DDBJ whole genome shotgun (WGS) entry which is preliminary data.</text>
</comment>
<evidence type="ECO:0000256" key="1">
    <source>
        <dbReference type="SAM" id="MobiDB-lite"/>
    </source>
</evidence>
<dbReference type="AlphaFoldDB" id="A0AAN7WV30"/>
<gene>
    <name evidence="3" type="ORF">PBY51_008799</name>
</gene>
<dbReference type="EMBL" id="JAUZQC010000024">
    <property type="protein sequence ID" value="KAK5849135.1"/>
    <property type="molecule type" value="Genomic_DNA"/>
</dbReference>
<feature type="region of interest" description="Disordered" evidence="1">
    <location>
        <begin position="50"/>
        <end position="83"/>
    </location>
</feature>
<evidence type="ECO:0000313" key="3">
    <source>
        <dbReference type="EMBL" id="KAK5849135.1"/>
    </source>
</evidence>
<evidence type="ECO:0000313" key="4">
    <source>
        <dbReference type="Proteomes" id="UP001346869"/>
    </source>
</evidence>
<evidence type="ECO:0000256" key="2">
    <source>
        <dbReference type="SAM" id="SignalP"/>
    </source>
</evidence>
<feature type="chain" id="PRO_5042877533" description="Secreted protein" evidence="2">
    <location>
        <begin position="22"/>
        <end position="83"/>
    </location>
</feature>
<reference evidence="3 4" key="1">
    <citation type="journal article" date="2023" name="Genes (Basel)">
        <title>Chromosome-Level Genome Assembly and Circadian Gene Repertoire of the Patagonia Blennie Eleginops maclovinus-The Closest Ancestral Proxy of Antarctic Cryonotothenioids.</title>
        <authorList>
            <person name="Cheng C.C."/>
            <person name="Rivera-Colon A.G."/>
            <person name="Minhas B.F."/>
            <person name="Wilson L."/>
            <person name="Rayamajhi N."/>
            <person name="Vargas-Chacoff L."/>
            <person name="Catchen J.M."/>
        </authorList>
    </citation>
    <scope>NUCLEOTIDE SEQUENCE [LARGE SCALE GENOMIC DNA]</scope>
    <source>
        <strain evidence="3">JMC-PN-2008</strain>
    </source>
</reference>
<organism evidence="3 4">
    <name type="scientific">Eleginops maclovinus</name>
    <name type="common">Patagonian blennie</name>
    <name type="synonym">Eleginus maclovinus</name>
    <dbReference type="NCBI Taxonomy" id="56733"/>
    <lineage>
        <taxon>Eukaryota</taxon>
        <taxon>Metazoa</taxon>
        <taxon>Chordata</taxon>
        <taxon>Craniata</taxon>
        <taxon>Vertebrata</taxon>
        <taxon>Euteleostomi</taxon>
        <taxon>Actinopterygii</taxon>
        <taxon>Neopterygii</taxon>
        <taxon>Teleostei</taxon>
        <taxon>Neoteleostei</taxon>
        <taxon>Acanthomorphata</taxon>
        <taxon>Eupercaria</taxon>
        <taxon>Perciformes</taxon>
        <taxon>Notothenioidei</taxon>
        <taxon>Eleginopidae</taxon>
        <taxon>Eleginops</taxon>
    </lineage>
</organism>
<dbReference type="Proteomes" id="UP001346869">
    <property type="component" value="Unassembled WGS sequence"/>
</dbReference>
<keyword evidence="4" id="KW-1185">Reference proteome</keyword>
<reference evidence="3 4" key="2">
    <citation type="journal article" date="2023" name="Mol. Biol. Evol.">
        <title>Genomics of Secondarily Temperate Adaptation in the Only Non-Antarctic Icefish.</title>
        <authorList>
            <person name="Rivera-Colon A.G."/>
            <person name="Rayamajhi N."/>
            <person name="Minhas B.F."/>
            <person name="Madrigal G."/>
            <person name="Bilyk K.T."/>
            <person name="Yoon V."/>
            <person name="Hune M."/>
            <person name="Gregory S."/>
            <person name="Cheng C.H.C."/>
            <person name="Catchen J.M."/>
        </authorList>
    </citation>
    <scope>NUCLEOTIDE SEQUENCE [LARGE SCALE GENOMIC DNA]</scope>
    <source>
        <strain evidence="3">JMC-PN-2008</strain>
    </source>
</reference>
<protein>
    <recommendedName>
        <fullName evidence="5">Secreted protein</fullName>
    </recommendedName>
</protein>
<keyword evidence="2" id="KW-0732">Signal</keyword>
<feature type="signal peptide" evidence="2">
    <location>
        <begin position="1"/>
        <end position="21"/>
    </location>
</feature>
<evidence type="ECO:0008006" key="5">
    <source>
        <dbReference type="Google" id="ProtNLM"/>
    </source>
</evidence>
<proteinExistence type="predicted"/>
<name>A0AAN7WV30_ELEMC</name>